<sequence length="397" mass="43544">MGKHLSAWRSVVTRRVVILAFASTISGMTVFAQDELCAGNHFTPEEGAAMLRDNRPVDKKAWESRRQAVIAQIKAGMGLEKLPPKPSSQPIRHSKKTFEGYTVENVAFESLPGIYVTGNLYEPTGRRKGRPAILAPHGHGRNPDGRFMEQTQIRAAMLARAGAVVFTYDMIGHGDSQHSDHKIPKALKLQTINSIRALDFLLAQPGIDLSKVAVTGESGGGTQTFLLAALDDRVKVTAPVVMVSGFFFGGCVCESGMPIHKKGAYQTTNAEIAALTAPRPMLLVSDGKDWTRFTPESEFPYMQHIYQLYGKKEAVGNVHLPEEGHDFGPSKRKALYDFMGKYLGINLAMLKGKDGQVDESRVKVLAENELRVFDDAHPRPANYVSGDVQVNALLDKI</sequence>
<dbReference type="PANTHER" id="PTHR22946:SF8">
    <property type="entry name" value="ACETYL XYLAN ESTERASE DOMAIN-CONTAINING PROTEIN"/>
    <property type="match status" value="1"/>
</dbReference>
<dbReference type="PANTHER" id="PTHR22946">
    <property type="entry name" value="DIENELACTONE HYDROLASE DOMAIN-CONTAINING PROTEIN-RELATED"/>
    <property type="match status" value="1"/>
</dbReference>
<organism evidence="2 3">
    <name type="scientific">Ravibacter arvi</name>
    <dbReference type="NCBI Taxonomy" id="2051041"/>
    <lineage>
        <taxon>Bacteria</taxon>
        <taxon>Pseudomonadati</taxon>
        <taxon>Bacteroidota</taxon>
        <taxon>Cytophagia</taxon>
        <taxon>Cytophagales</taxon>
        <taxon>Spirosomataceae</taxon>
        <taxon>Ravibacter</taxon>
    </lineage>
</organism>
<dbReference type="InterPro" id="IPR029058">
    <property type="entry name" value="AB_hydrolase_fold"/>
</dbReference>
<dbReference type="Proteomes" id="UP001501508">
    <property type="component" value="Unassembled WGS sequence"/>
</dbReference>
<feature type="signal peptide" evidence="1">
    <location>
        <begin position="1"/>
        <end position="32"/>
    </location>
</feature>
<keyword evidence="1" id="KW-0732">Signal</keyword>
<reference evidence="3" key="1">
    <citation type="journal article" date="2019" name="Int. J. Syst. Evol. Microbiol.">
        <title>The Global Catalogue of Microorganisms (GCM) 10K type strain sequencing project: providing services to taxonomists for standard genome sequencing and annotation.</title>
        <authorList>
            <consortium name="The Broad Institute Genomics Platform"/>
            <consortium name="The Broad Institute Genome Sequencing Center for Infectious Disease"/>
            <person name="Wu L."/>
            <person name="Ma J."/>
        </authorList>
    </citation>
    <scope>NUCLEOTIDE SEQUENCE [LARGE SCALE GENOMIC DNA]</scope>
    <source>
        <strain evidence="3">JCM 31920</strain>
    </source>
</reference>
<feature type="chain" id="PRO_5046969001" description="Acetylxylan esterase" evidence="1">
    <location>
        <begin position="33"/>
        <end position="397"/>
    </location>
</feature>
<proteinExistence type="predicted"/>
<evidence type="ECO:0008006" key="4">
    <source>
        <dbReference type="Google" id="ProtNLM"/>
    </source>
</evidence>
<dbReference type="InterPro" id="IPR050261">
    <property type="entry name" value="FrsA_esterase"/>
</dbReference>
<gene>
    <name evidence="2" type="ORF">GCM10023091_27510</name>
</gene>
<dbReference type="Gene3D" id="3.40.50.1820">
    <property type="entry name" value="alpha/beta hydrolase"/>
    <property type="match status" value="1"/>
</dbReference>
<protein>
    <recommendedName>
        <fullName evidence="4">Acetylxylan esterase</fullName>
    </recommendedName>
</protein>
<dbReference type="SUPFAM" id="SSF53474">
    <property type="entry name" value="alpha/beta-Hydrolases"/>
    <property type="match status" value="1"/>
</dbReference>
<keyword evidence="3" id="KW-1185">Reference proteome</keyword>
<evidence type="ECO:0000313" key="2">
    <source>
        <dbReference type="EMBL" id="GAA4441760.1"/>
    </source>
</evidence>
<dbReference type="EMBL" id="BAABEY010000025">
    <property type="protein sequence ID" value="GAA4441760.1"/>
    <property type="molecule type" value="Genomic_DNA"/>
</dbReference>
<comment type="caution">
    <text evidence="2">The sequence shown here is derived from an EMBL/GenBank/DDBJ whole genome shotgun (WGS) entry which is preliminary data.</text>
</comment>
<dbReference type="RefSeq" id="WP_345030110.1">
    <property type="nucleotide sequence ID" value="NZ_BAABEY010000025.1"/>
</dbReference>
<name>A0ABP8M0D4_9BACT</name>
<evidence type="ECO:0000313" key="3">
    <source>
        <dbReference type="Proteomes" id="UP001501508"/>
    </source>
</evidence>
<accession>A0ABP8M0D4</accession>
<evidence type="ECO:0000256" key="1">
    <source>
        <dbReference type="SAM" id="SignalP"/>
    </source>
</evidence>